<keyword evidence="3" id="KW-0597">Phosphoprotein</keyword>
<dbReference type="Gene3D" id="3.30.559.10">
    <property type="entry name" value="Chloramphenicol acetyltransferase-like domain"/>
    <property type="match status" value="2"/>
</dbReference>
<dbReference type="PROSITE" id="PS00012">
    <property type="entry name" value="PHOSPHOPANTETHEINE"/>
    <property type="match status" value="2"/>
</dbReference>
<dbReference type="InterPro" id="IPR042099">
    <property type="entry name" value="ANL_N_sf"/>
</dbReference>
<dbReference type="Gene3D" id="1.10.1200.10">
    <property type="entry name" value="ACP-like"/>
    <property type="match status" value="2"/>
</dbReference>
<dbReference type="CDD" id="cd19540">
    <property type="entry name" value="LCL_NRPS-like"/>
    <property type="match status" value="1"/>
</dbReference>
<evidence type="ECO:0000256" key="1">
    <source>
        <dbReference type="ARBA" id="ARBA00001957"/>
    </source>
</evidence>
<dbReference type="InterPro" id="IPR001242">
    <property type="entry name" value="Condensation_dom"/>
</dbReference>
<dbReference type="NCBIfam" id="NF003417">
    <property type="entry name" value="PRK04813.1"/>
    <property type="match status" value="3"/>
</dbReference>
<dbReference type="STRING" id="218672.SAMN04489759_104374"/>
<keyword evidence="11" id="KW-1185">Reference proteome</keyword>
<dbReference type="SMART" id="SM00823">
    <property type="entry name" value="PKS_PP"/>
    <property type="match status" value="2"/>
</dbReference>
<dbReference type="InterPro" id="IPR020845">
    <property type="entry name" value="AMP-binding_CS"/>
</dbReference>
<dbReference type="FunFam" id="3.30.559.10:FF:000023">
    <property type="entry name" value="Non-ribosomal peptide synthetase"/>
    <property type="match status" value="1"/>
</dbReference>
<dbReference type="InterPro" id="IPR036736">
    <property type="entry name" value="ACP-like_sf"/>
</dbReference>
<dbReference type="RefSeq" id="WP_093741902.1">
    <property type="nucleotide sequence ID" value="NZ_FNBP01000004.1"/>
</dbReference>
<dbReference type="FunFam" id="3.40.50.980:FF:000001">
    <property type="entry name" value="Non-ribosomal peptide synthetase"/>
    <property type="match status" value="1"/>
</dbReference>
<organism evidence="10 11">
    <name type="scientific">Sulfitobacter delicatus</name>
    <dbReference type="NCBI Taxonomy" id="218672"/>
    <lineage>
        <taxon>Bacteria</taxon>
        <taxon>Pseudomonadati</taxon>
        <taxon>Pseudomonadota</taxon>
        <taxon>Alphaproteobacteria</taxon>
        <taxon>Rhodobacterales</taxon>
        <taxon>Roseobacteraceae</taxon>
        <taxon>Sulfitobacter</taxon>
    </lineage>
</organism>
<dbReference type="Gene3D" id="3.30.559.30">
    <property type="entry name" value="Nonribosomal peptide synthetase, condensation domain"/>
    <property type="match status" value="2"/>
</dbReference>
<gene>
    <name evidence="10" type="ORF">SAMN04489759_104374</name>
</gene>
<dbReference type="GO" id="GO:0031177">
    <property type="term" value="F:phosphopantetheine binding"/>
    <property type="evidence" value="ECO:0007669"/>
    <property type="project" value="InterPro"/>
</dbReference>
<dbReference type="GO" id="GO:0043041">
    <property type="term" value="P:amino acid activation for nonribosomal peptide biosynthetic process"/>
    <property type="evidence" value="ECO:0007669"/>
    <property type="project" value="TreeGrafter"/>
</dbReference>
<dbReference type="Pfam" id="PF00550">
    <property type="entry name" value="PP-binding"/>
    <property type="match status" value="2"/>
</dbReference>
<dbReference type="InterPro" id="IPR006162">
    <property type="entry name" value="Ppantetheine_attach_site"/>
</dbReference>
<dbReference type="PANTHER" id="PTHR45527">
    <property type="entry name" value="NONRIBOSOMAL PEPTIDE SYNTHETASE"/>
    <property type="match status" value="1"/>
</dbReference>
<evidence type="ECO:0000256" key="6">
    <source>
        <dbReference type="ARBA" id="ARBA00066651"/>
    </source>
</evidence>
<dbReference type="InterPro" id="IPR000873">
    <property type="entry name" value="AMP-dep_synth/lig_dom"/>
</dbReference>
<dbReference type="SUPFAM" id="SSF47336">
    <property type="entry name" value="ACP-like"/>
    <property type="match status" value="2"/>
</dbReference>
<comment type="catalytic activity">
    <reaction evidence="5">
        <text>holo-[peptidyl-carrier protein] + L-cysteine + ATP = L-cysteinyl-[peptidyl-carrier protein] + AMP + diphosphate</text>
        <dbReference type="Rhea" id="RHEA:61680"/>
        <dbReference type="Rhea" id="RHEA-COMP:11480"/>
        <dbReference type="Rhea" id="RHEA-COMP:15906"/>
        <dbReference type="ChEBI" id="CHEBI:30616"/>
        <dbReference type="ChEBI" id="CHEBI:33019"/>
        <dbReference type="ChEBI" id="CHEBI:35235"/>
        <dbReference type="ChEBI" id="CHEBI:64479"/>
        <dbReference type="ChEBI" id="CHEBI:144926"/>
        <dbReference type="ChEBI" id="CHEBI:456215"/>
        <dbReference type="EC" id="6.2.1.69"/>
    </reaction>
    <physiologicalReaction direction="left-to-right" evidence="5">
        <dbReference type="Rhea" id="RHEA:61681"/>
    </physiologicalReaction>
</comment>
<dbReference type="InterPro" id="IPR009081">
    <property type="entry name" value="PP-bd_ACP"/>
</dbReference>
<evidence type="ECO:0000313" key="11">
    <source>
        <dbReference type="Proteomes" id="UP000199399"/>
    </source>
</evidence>
<evidence type="ECO:0000256" key="3">
    <source>
        <dbReference type="ARBA" id="ARBA00022553"/>
    </source>
</evidence>
<dbReference type="CDD" id="cd19535">
    <property type="entry name" value="Cyc_NRPS"/>
    <property type="match status" value="1"/>
</dbReference>
<dbReference type="InterPro" id="IPR010071">
    <property type="entry name" value="AA_adenyl_dom"/>
</dbReference>
<dbReference type="PANTHER" id="PTHR45527:SF14">
    <property type="entry name" value="PLIPASTATIN SYNTHASE SUBUNIT B"/>
    <property type="match status" value="1"/>
</dbReference>
<comment type="cofactor">
    <cofactor evidence="1">
        <name>pantetheine 4'-phosphate</name>
        <dbReference type="ChEBI" id="CHEBI:47942"/>
    </cofactor>
</comment>
<dbReference type="Gene3D" id="3.40.50.12780">
    <property type="entry name" value="N-terminal domain of ligase-like"/>
    <property type="match status" value="3"/>
</dbReference>
<feature type="domain" description="Carrier" evidence="9">
    <location>
        <begin position="1640"/>
        <end position="1715"/>
    </location>
</feature>
<dbReference type="InterPro" id="IPR023213">
    <property type="entry name" value="CAT-like_dom_sf"/>
</dbReference>
<protein>
    <recommendedName>
        <fullName evidence="7">L-cysteine--[L-cysteinyl-carrier protein] ligase</fullName>
        <ecNumber evidence="6">6.2.1.69</ecNumber>
    </recommendedName>
    <alternativeName>
        <fullName evidence="7">L-cysteine--[L-cysteinyl-carrier protein] ligase</fullName>
    </alternativeName>
</protein>
<dbReference type="OrthoDB" id="9803968at2"/>
<evidence type="ECO:0000256" key="5">
    <source>
        <dbReference type="ARBA" id="ARBA00052643"/>
    </source>
</evidence>
<dbReference type="GO" id="GO:0072330">
    <property type="term" value="P:monocarboxylic acid biosynthetic process"/>
    <property type="evidence" value="ECO:0007669"/>
    <property type="project" value="UniProtKB-ARBA"/>
</dbReference>
<dbReference type="SUPFAM" id="SSF52777">
    <property type="entry name" value="CoA-dependent acyltransferases"/>
    <property type="match status" value="4"/>
</dbReference>
<dbReference type="FunFam" id="3.40.50.12780:FF:000012">
    <property type="entry name" value="Non-ribosomal peptide synthetase"/>
    <property type="match status" value="1"/>
</dbReference>
<dbReference type="Pfam" id="PF13193">
    <property type="entry name" value="AMP-binding_C"/>
    <property type="match status" value="2"/>
</dbReference>
<dbReference type="InterPro" id="IPR020806">
    <property type="entry name" value="PKS_PP-bd"/>
</dbReference>
<feature type="non-terminal residue" evidence="10">
    <location>
        <position position="2633"/>
    </location>
</feature>
<dbReference type="PROSITE" id="PS00455">
    <property type="entry name" value="AMP_BINDING"/>
    <property type="match status" value="3"/>
</dbReference>
<dbReference type="PROSITE" id="PS50075">
    <property type="entry name" value="CARRIER"/>
    <property type="match status" value="2"/>
</dbReference>
<accession>A0A1G7RGU1</accession>
<name>A0A1G7RGU1_9RHOB</name>
<dbReference type="GO" id="GO:0005829">
    <property type="term" value="C:cytosol"/>
    <property type="evidence" value="ECO:0007669"/>
    <property type="project" value="TreeGrafter"/>
</dbReference>
<dbReference type="FunFam" id="1.10.1200.10:FF:000016">
    <property type="entry name" value="Non-ribosomal peptide synthase"/>
    <property type="match status" value="1"/>
</dbReference>
<keyword evidence="2" id="KW-0596">Phosphopantetheine</keyword>
<dbReference type="SUPFAM" id="SSF56801">
    <property type="entry name" value="Acetyl-CoA synthetase-like"/>
    <property type="match status" value="3"/>
</dbReference>
<dbReference type="Pfam" id="PF00668">
    <property type="entry name" value="Condensation"/>
    <property type="match status" value="2"/>
</dbReference>
<dbReference type="EC" id="6.2.1.69" evidence="6"/>
<evidence type="ECO:0000256" key="7">
    <source>
        <dbReference type="ARBA" id="ARBA00079103"/>
    </source>
</evidence>
<dbReference type="InterPro" id="IPR025110">
    <property type="entry name" value="AMP-bd_C"/>
</dbReference>
<evidence type="ECO:0000256" key="2">
    <source>
        <dbReference type="ARBA" id="ARBA00022450"/>
    </source>
</evidence>
<feature type="region of interest" description="Disordered" evidence="8">
    <location>
        <begin position="1"/>
        <end position="20"/>
    </location>
</feature>
<sequence length="2633" mass="280583">MSDHNLSSEDNRSNGPGHSDRHRYIVTLEHTIPDLFEQQARLLSDNVALCQNDKELSYNELDAAANRIAWTLIARGIGPEDVVALKLPRGFDLIAAMLGVLKAGACYVPLDPSLPKERVEFILADATPRTAISLTADSGGLPSGTILLDDPIVQRDLAARPAIAPTDKERTVRLTPGNAAYVIYTSGSTGQPKGVVIEHRQVVRLFAAAQRDYDFGPDDCWTLFHSYGFDFSVWEIWGALFYGGRLVIVSQDEARSIPDFIRLLHDQAVTILNLTPTVFFALDQDIAERHQSLPGSLHTVILGGEDLDSRRLEGWYQRHGTDGPSIVNMYGITETCVHVTHCSLDSTTARDGPSKQIGEALLDLDVYVLDDMLQPCDESQIGALYVAGPGLARGYLGRAPLTASRFIANPLGKPGERIYRTGDLCAWTDGGLVYHGREDDQVKLRGHRVELGEISMRLRAHPDIRDATALIRPEPHGGRSICAFVTATTSGTSLSDEALESYCGLFLPSYMIPSRVFVLESFPLTPNGKLDREALLRIAEDLGGRSGSLSDPGSVLGGSDALLGLVAEVLGLPTVGFEDHFFRLGGHSLLATRLVSLIRSRLGRDLPIRAVFEHPVLADLAEVLRAAPRAGRPLVAQARPARLPATPAQARLWFEDGAGTGAGSAYVIGVSADLSGALDIPALSAALGDLVDRHEALRTLIEAEEGVPYQRILAPGAAGTLLEEETVAAAALADRMAGFFGTGFDLGRDLPIRARLFGLDPARHVLALAVHHHAADGWSMRPLLADLSLAYEARREGDTAAQVQARMAARSPLDVQPADHMLWRDAALGRAGEADSVLGRQLAHWREVLAGLPEELPLPRDRARPGRDGPAPAGQVAIDVPAPLVSELAGLAARLGGSLYMVLLAGLAGLCRRLGAGDDIPVGVPLAGRTEAALDPLVGLFVNTAVLRVDASGTPGLAKLVRRARPVCLAAQTHQDLPFEQLVEALAPPRRAGRHPLFQTMLALHNQPPPDLTLNGLTVALSEPAPQAAKFDLDFAFTPGPGGILRARLVHDAQMFDATTAEQILQRYLRLLEAGAAAPDRAIDALDLTLPGETEKARALARADPGEWPDPSAVGTPADAAATLTEMIDAAGAAHAGAVALDPGPDAGVPLSHGALHGRANRLARRLLAEGIGTEDIIALGLADTALLPEAALAVLKAGAAFLPLPMGAPEARIAALLDAARPVRVLADAGGAARLPGALRPLLIDGPASAAARTALDDAPLTRADRPAIHPDQAAYVLFTSGSTGAPKGVTISQGAIAGYVRTLAGLLGPDTARMPLFTAPSFDLTLTSLLVPLATGGAVEPHDPDHPEDALAAIFGAASQVTAVKMTPAHLALLDALPHAVPPPALQHVILGGEALSAAQLDRLAARLPGIRVLNEYGPTEATIGAVAGWVTAADGTRTPIGRPYPGVTAHVLDEALRPCPPGLPGALYLGGVGVARGYFGRPELTAERFIADPTGPAGARLYRTGDRGLWGADGRLRFLGREDDQVKIRGHRVEPGEIEAALSALDGVAEAVVIAVDGPDGTPRLAAWYRPDEPDRDGSVVPDPDTLRAALARHLPEALLPEALAPLDRLPLTAHGKRDRAALPTPVFGRTAPVFAPPETPQERQIAAILQELTGQKALGRDDNFFHLGGHSLMAARLVARLRQETGRALPIRAVFEAPRLRDLARRLAGIAPDDSTEPLTADPDAGGEPFPLSPVQEAYWLGRQDLVALGRVACHAYTELTFDTLDPARMQAAWRTLIARHPMLRARVSADGTQEILPVEDTAATFVLPVAEGPAEPQRAAMSHQILPLGRWPMFDVRLTRVTRDDWRMHLSIDALILDGESTALMLDDLFALYRDPASRDAAAPAADAPSFRDYLLNQARDPARAADRAADRAWWEARLDHLPPPPALPLACDPESLDDPRFARLTDRIDPADWAALAARAARAGLTPSAVLLTAYAQTLATWTREADFSLNLTVGDRRHDLGAGVDTMLGVFTSLVPLGMKAARSAAFETRARRLQHDLAQALDHRAFSGVEVQRLLAQRAGETAAGLLPVVFTSLLGEAGFDPAAHGARVVHAITQTPQTWLDNKVYEIATADGPALTLDWDAPPALFPEGLLAAMFDVYTRLIRRLARDEAAWHTPPAPLLPEAETRLIASANDTKAPRADGLLHDPVLDAAAAHPERIALVHGTASIRYRELAARIRATAHALHRTLCADDRLVAVVMEKGPEQIVAALAILATGRAFLPISAGQPDTRIAAILKAAGVRIALTQPAIERGRGWQSAVLLIDVPGGPPDTEPDILPVSPQAGPDDLAYVIYTSGSTGAPKGVAISHRAARTTLDDVTRRFRIDRTARGLWASSFEFDLSIFDIFGLLGQGGSLVIPPPDAARTPECFARLVQDHRVTVWNSVPAIAELMLQAAPATADLTSLRHILLSGDWIPLGLPGALAKAAPDAACISLGGATEAAIWSIAHPINRIDPDWTSIPYGRPLANQRIHVLNDDLDPCPVHTTGRLHIAGDGLAMGYWNDPDLSAKSFFHHPGTQERLYDTGDLGTRLPNGEIKFLGREDHQVKLRGFRIELGEIEKTLAKHPKIKNAAAIITKNPSKIIAFVT</sequence>
<dbReference type="NCBIfam" id="TIGR01733">
    <property type="entry name" value="AA-adenyl-dom"/>
    <property type="match status" value="3"/>
</dbReference>
<feature type="domain" description="Carrier" evidence="9">
    <location>
        <begin position="553"/>
        <end position="628"/>
    </location>
</feature>
<dbReference type="Pfam" id="PF00501">
    <property type="entry name" value="AMP-binding"/>
    <property type="match status" value="3"/>
</dbReference>
<dbReference type="InterPro" id="IPR057737">
    <property type="entry name" value="Condensation_MtbB-like"/>
</dbReference>
<dbReference type="GO" id="GO:0044550">
    <property type="term" value="P:secondary metabolite biosynthetic process"/>
    <property type="evidence" value="ECO:0007669"/>
    <property type="project" value="TreeGrafter"/>
</dbReference>
<dbReference type="InterPro" id="IPR045851">
    <property type="entry name" value="AMP-bd_C_sf"/>
</dbReference>
<evidence type="ECO:0000313" key="10">
    <source>
        <dbReference type="EMBL" id="SDG09844.1"/>
    </source>
</evidence>
<dbReference type="EMBL" id="FNBP01000004">
    <property type="protein sequence ID" value="SDG09844.1"/>
    <property type="molecule type" value="Genomic_DNA"/>
</dbReference>
<dbReference type="CDD" id="cd05930">
    <property type="entry name" value="A_NRPS"/>
    <property type="match status" value="1"/>
</dbReference>
<evidence type="ECO:0000256" key="8">
    <source>
        <dbReference type="SAM" id="MobiDB-lite"/>
    </source>
</evidence>
<keyword evidence="4" id="KW-0436">Ligase</keyword>
<dbReference type="GO" id="GO:0003824">
    <property type="term" value="F:catalytic activity"/>
    <property type="evidence" value="ECO:0007669"/>
    <property type="project" value="InterPro"/>
</dbReference>
<evidence type="ECO:0000256" key="4">
    <source>
        <dbReference type="ARBA" id="ARBA00022598"/>
    </source>
</evidence>
<evidence type="ECO:0000259" key="9">
    <source>
        <dbReference type="PROSITE" id="PS50075"/>
    </source>
</evidence>
<dbReference type="Proteomes" id="UP000199399">
    <property type="component" value="Unassembled WGS sequence"/>
</dbReference>
<proteinExistence type="predicted"/>
<reference evidence="11" key="1">
    <citation type="submission" date="2016-10" db="EMBL/GenBank/DDBJ databases">
        <authorList>
            <person name="Varghese N."/>
            <person name="Submissions S."/>
        </authorList>
    </citation>
    <scope>NUCLEOTIDE SEQUENCE [LARGE SCALE GENOMIC DNA]</scope>
    <source>
        <strain evidence="11">DSM 16477</strain>
    </source>
</reference>
<dbReference type="Gene3D" id="3.30.300.30">
    <property type="match status" value="3"/>
</dbReference>